<evidence type="ECO:0000313" key="2">
    <source>
        <dbReference type="EMBL" id="TWT77096.1"/>
    </source>
</evidence>
<organism evidence="2 3">
    <name type="scientific">Posidoniimonas polymericola</name>
    <dbReference type="NCBI Taxonomy" id="2528002"/>
    <lineage>
        <taxon>Bacteria</taxon>
        <taxon>Pseudomonadati</taxon>
        <taxon>Planctomycetota</taxon>
        <taxon>Planctomycetia</taxon>
        <taxon>Pirellulales</taxon>
        <taxon>Lacipirellulaceae</taxon>
        <taxon>Posidoniimonas</taxon>
    </lineage>
</organism>
<dbReference type="RefSeq" id="WP_146587387.1">
    <property type="nucleotide sequence ID" value="NZ_SJPO01000005.1"/>
</dbReference>
<evidence type="ECO:0000313" key="3">
    <source>
        <dbReference type="Proteomes" id="UP000318478"/>
    </source>
</evidence>
<gene>
    <name evidence="2" type="ORF">Pla123a_25260</name>
</gene>
<proteinExistence type="predicted"/>
<keyword evidence="3" id="KW-1185">Reference proteome</keyword>
<dbReference type="InterPro" id="IPR010839">
    <property type="entry name" value="AtuA_N"/>
</dbReference>
<dbReference type="Pfam" id="PF07287">
    <property type="entry name" value="AtuA"/>
    <property type="match status" value="1"/>
</dbReference>
<evidence type="ECO:0000259" key="1">
    <source>
        <dbReference type="Pfam" id="PF07287"/>
    </source>
</evidence>
<protein>
    <recommendedName>
        <fullName evidence="1">Acyclic terpene utilisation N-terminal domain-containing protein</fullName>
    </recommendedName>
</protein>
<name>A0A5C5YQB0_9BACT</name>
<dbReference type="OrthoDB" id="9763456at2"/>
<dbReference type="EMBL" id="SJPO01000005">
    <property type="protein sequence ID" value="TWT77096.1"/>
    <property type="molecule type" value="Genomic_DNA"/>
</dbReference>
<comment type="caution">
    <text evidence="2">The sequence shown here is derived from an EMBL/GenBank/DDBJ whole genome shotgun (WGS) entry which is preliminary data.</text>
</comment>
<feature type="domain" description="Acyclic terpene utilisation N-terminal" evidence="1">
    <location>
        <begin position="66"/>
        <end position="181"/>
    </location>
</feature>
<accession>A0A5C5YQB0</accession>
<reference evidence="2 3" key="1">
    <citation type="submission" date="2019-02" db="EMBL/GenBank/DDBJ databases">
        <title>Deep-cultivation of Planctomycetes and their phenomic and genomic characterization uncovers novel biology.</title>
        <authorList>
            <person name="Wiegand S."/>
            <person name="Jogler M."/>
            <person name="Boedeker C."/>
            <person name="Pinto D."/>
            <person name="Vollmers J."/>
            <person name="Rivas-Marin E."/>
            <person name="Kohn T."/>
            <person name="Peeters S.H."/>
            <person name="Heuer A."/>
            <person name="Rast P."/>
            <person name="Oberbeckmann S."/>
            <person name="Bunk B."/>
            <person name="Jeske O."/>
            <person name="Meyerdierks A."/>
            <person name="Storesund J.E."/>
            <person name="Kallscheuer N."/>
            <person name="Luecker S."/>
            <person name="Lage O.M."/>
            <person name="Pohl T."/>
            <person name="Merkel B.J."/>
            <person name="Hornburger P."/>
            <person name="Mueller R.-W."/>
            <person name="Bruemmer F."/>
            <person name="Labrenz M."/>
            <person name="Spormann A.M."/>
            <person name="Op Den Camp H."/>
            <person name="Overmann J."/>
            <person name="Amann R."/>
            <person name="Jetten M.S.M."/>
            <person name="Mascher T."/>
            <person name="Medema M.H."/>
            <person name="Devos D.P."/>
            <person name="Kaster A.-K."/>
            <person name="Ovreas L."/>
            <person name="Rohde M."/>
            <person name="Galperin M.Y."/>
            <person name="Jogler C."/>
        </authorList>
    </citation>
    <scope>NUCLEOTIDE SEQUENCE [LARGE SCALE GENOMIC DNA]</scope>
    <source>
        <strain evidence="2 3">Pla123a</strain>
    </source>
</reference>
<sequence>MPGLRLEYQDLRVASLAAPTGQLDGGDVLMLGCGPLPPESAAGPAFTAAQGPVAQAVRTVGPRLYMDSQLRVLASLAGQDPVEAAGAVAASLVETGNADLRVAVVRGQNVLDRLEELMLHTDLAHQTTGQRFAELNAKTVSAIAGLGPRPAAQALKQGARLVLTAYENPTALAEAAAWNAFAKPECAVARGVGGVLACFSRGLCAHSLQQTDWSQLESLQAEIEPNGAVCFYGAKPLCDAAKQAMAEWEEAGRPSPSPTTHSELNLMYVAGYEAELCVALRHEHSASRLRSALSKAPPVVQACRDGDDWPELAGSLAVIPLRHASRDRLAAAVGALAAVLEVGGPELGVEVVGGPPAVRPSLKLWPTQLPPELLEWSIDIKPAAEWLN</sequence>
<dbReference type="AlphaFoldDB" id="A0A5C5YQB0"/>
<dbReference type="Proteomes" id="UP000318478">
    <property type="component" value="Unassembled WGS sequence"/>
</dbReference>